<dbReference type="Proteomes" id="UP000030671">
    <property type="component" value="Unassembled WGS sequence"/>
</dbReference>
<dbReference type="RefSeq" id="XP_009540342.1">
    <property type="nucleotide sequence ID" value="XM_009542047.1"/>
</dbReference>
<dbReference type="EMBL" id="KI925454">
    <property type="protein sequence ID" value="ETW87777.1"/>
    <property type="molecule type" value="Genomic_DNA"/>
</dbReference>
<reference evidence="1 2" key="1">
    <citation type="journal article" date="2012" name="New Phytol.">
        <title>Insight into trade-off between wood decay and parasitism from the genome of a fungal forest pathogen.</title>
        <authorList>
            <person name="Olson A."/>
            <person name="Aerts A."/>
            <person name="Asiegbu F."/>
            <person name="Belbahri L."/>
            <person name="Bouzid O."/>
            <person name="Broberg A."/>
            <person name="Canback B."/>
            <person name="Coutinho P.M."/>
            <person name="Cullen D."/>
            <person name="Dalman K."/>
            <person name="Deflorio G."/>
            <person name="van Diepen L.T."/>
            <person name="Dunand C."/>
            <person name="Duplessis S."/>
            <person name="Durling M."/>
            <person name="Gonthier P."/>
            <person name="Grimwood J."/>
            <person name="Fossdal C.G."/>
            <person name="Hansson D."/>
            <person name="Henrissat B."/>
            <person name="Hietala A."/>
            <person name="Himmelstrand K."/>
            <person name="Hoffmeister D."/>
            <person name="Hogberg N."/>
            <person name="James T.Y."/>
            <person name="Karlsson M."/>
            <person name="Kohler A."/>
            <person name="Kues U."/>
            <person name="Lee Y.H."/>
            <person name="Lin Y.C."/>
            <person name="Lind M."/>
            <person name="Lindquist E."/>
            <person name="Lombard V."/>
            <person name="Lucas S."/>
            <person name="Lunden K."/>
            <person name="Morin E."/>
            <person name="Murat C."/>
            <person name="Park J."/>
            <person name="Raffaello T."/>
            <person name="Rouze P."/>
            <person name="Salamov A."/>
            <person name="Schmutz J."/>
            <person name="Solheim H."/>
            <person name="Stahlberg J."/>
            <person name="Velez H."/>
            <person name="de Vries R.P."/>
            <person name="Wiebenga A."/>
            <person name="Woodward S."/>
            <person name="Yakovlev I."/>
            <person name="Garbelotto M."/>
            <person name="Martin F."/>
            <person name="Grigoriev I.V."/>
            <person name="Stenlid J."/>
        </authorList>
    </citation>
    <scope>NUCLEOTIDE SEQUENCE [LARGE SCALE GENOMIC DNA]</scope>
    <source>
        <strain evidence="1 2">TC 32-1</strain>
    </source>
</reference>
<dbReference type="Gene3D" id="2.40.70.10">
    <property type="entry name" value="Acid Proteases"/>
    <property type="match status" value="1"/>
</dbReference>
<feature type="non-terminal residue" evidence="1">
    <location>
        <position position="1"/>
    </location>
</feature>
<dbReference type="GeneID" id="20673298"/>
<protein>
    <submittedName>
        <fullName evidence="1">Uncharacterized protein</fullName>
    </submittedName>
</protein>
<dbReference type="InParanoid" id="W4KPQ6"/>
<dbReference type="InterPro" id="IPR021109">
    <property type="entry name" value="Peptidase_aspartic_dom_sf"/>
</dbReference>
<evidence type="ECO:0000313" key="1">
    <source>
        <dbReference type="EMBL" id="ETW87777.1"/>
    </source>
</evidence>
<dbReference type="AlphaFoldDB" id="W4KPQ6"/>
<dbReference type="OrthoDB" id="2729552at2759"/>
<sequence>LIDKQFCLEKKIPVQKINRPIPVFNVDRTANEGGKIIDKACLLMRIMNKEEDYHNEQCKLLAANLGGENIIIGMDWLHEHNLQINWVKNSLMFLTCATKCLVSWPEFTI</sequence>
<accession>W4KPQ6</accession>
<gene>
    <name evidence="1" type="ORF">HETIRDRAFT_41618</name>
</gene>
<organism evidence="1 2">
    <name type="scientific">Heterobasidion irregulare (strain TC 32-1)</name>
    <dbReference type="NCBI Taxonomy" id="747525"/>
    <lineage>
        <taxon>Eukaryota</taxon>
        <taxon>Fungi</taxon>
        <taxon>Dikarya</taxon>
        <taxon>Basidiomycota</taxon>
        <taxon>Agaricomycotina</taxon>
        <taxon>Agaricomycetes</taxon>
        <taxon>Russulales</taxon>
        <taxon>Bondarzewiaceae</taxon>
        <taxon>Heterobasidion</taxon>
        <taxon>Heterobasidion annosum species complex</taxon>
    </lineage>
</organism>
<name>W4KPQ6_HETIT</name>
<dbReference type="eggNOG" id="ENOG502S3G3">
    <property type="taxonomic scope" value="Eukaryota"/>
</dbReference>
<proteinExistence type="predicted"/>
<dbReference type="HOGENOM" id="CLU_000384_32_1_1"/>
<dbReference type="CDD" id="cd00303">
    <property type="entry name" value="retropepsin_like"/>
    <property type="match status" value="1"/>
</dbReference>
<dbReference type="KEGG" id="hir:HETIRDRAFT_41618"/>
<evidence type="ECO:0000313" key="2">
    <source>
        <dbReference type="Proteomes" id="UP000030671"/>
    </source>
</evidence>
<keyword evidence="2" id="KW-1185">Reference proteome</keyword>